<dbReference type="SUPFAM" id="SSF53474">
    <property type="entry name" value="alpha/beta-Hydrolases"/>
    <property type="match status" value="1"/>
</dbReference>
<protein>
    <submittedName>
        <fullName evidence="2">Alpha/beta fold hydrolase</fullName>
    </submittedName>
</protein>
<dbReference type="GO" id="GO:0016020">
    <property type="term" value="C:membrane"/>
    <property type="evidence" value="ECO:0007669"/>
    <property type="project" value="TreeGrafter"/>
</dbReference>
<dbReference type="PRINTS" id="PR00111">
    <property type="entry name" value="ABHYDROLASE"/>
</dbReference>
<dbReference type="Gene3D" id="3.40.50.1820">
    <property type="entry name" value="alpha/beta hydrolase"/>
    <property type="match status" value="2"/>
</dbReference>
<keyword evidence="2" id="KW-0378">Hydrolase</keyword>
<dbReference type="RefSeq" id="WP_353946553.1">
    <property type="nucleotide sequence ID" value="NZ_CP159534.1"/>
</dbReference>
<dbReference type="GO" id="GO:0016787">
    <property type="term" value="F:hydrolase activity"/>
    <property type="evidence" value="ECO:0007669"/>
    <property type="project" value="UniProtKB-KW"/>
</dbReference>
<sequence length="219" mass="23365">MAGIRLSYEVSGPPDAVPLLLLHGLGEGAADWAPVAPAFARDHRVYALDLPGHGHSDWPGRYSLELMRDDVAAFLDALGLDRTRVVAHSMGGVVAHLLAAAEPERVTRLVLEDVPLPRPRTPPPLVRPDGELGFDWEMLVQVRPQLDTPPAHWLERLGAITAGTLVVAGGPLSHVPQDGVAELARRIPGGRLLTIPVGHLVHKEAPEEFAAEVGAFLGG</sequence>
<dbReference type="InterPro" id="IPR050266">
    <property type="entry name" value="AB_hydrolase_sf"/>
</dbReference>
<feature type="domain" description="AB hydrolase-1" evidence="1">
    <location>
        <begin position="18"/>
        <end position="136"/>
    </location>
</feature>
<organism evidence="2">
    <name type="scientific">Streptomyces tabacisoli</name>
    <dbReference type="NCBI Taxonomy" id="3156398"/>
    <lineage>
        <taxon>Bacteria</taxon>
        <taxon>Bacillati</taxon>
        <taxon>Actinomycetota</taxon>
        <taxon>Actinomycetes</taxon>
        <taxon>Kitasatosporales</taxon>
        <taxon>Streptomycetaceae</taxon>
        <taxon>Streptomyces</taxon>
    </lineage>
</organism>
<evidence type="ECO:0000313" key="2">
    <source>
        <dbReference type="EMBL" id="XCJ75119.1"/>
    </source>
</evidence>
<gene>
    <name evidence="2" type="ORF">ABII15_36405</name>
</gene>
<dbReference type="AlphaFoldDB" id="A0AAU8J2T5"/>
<dbReference type="KEGG" id="stac:ABII15_36405"/>
<dbReference type="InterPro" id="IPR029058">
    <property type="entry name" value="AB_hydrolase_fold"/>
</dbReference>
<dbReference type="PANTHER" id="PTHR43798">
    <property type="entry name" value="MONOACYLGLYCEROL LIPASE"/>
    <property type="match status" value="1"/>
</dbReference>
<dbReference type="EMBL" id="CP159534">
    <property type="protein sequence ID" value="XCJ75119.1"/>
    <property type="molecule type" value="Genomic_DNA"/>
</dbReference>
<dbReference type="PANTHER" id="PTHR43798:SF33">
    <property type="entry name" value="HYDROLASE, PUTATIVE (AFU_ORTHOLOGUE AFUA_2G14860)-RELATED"/>
    <property type="match status" value="1"/>
</dbReference>
<dbReference type="Pfam" id="PF00561">
    <property type="entry name" value="Abhydrolase_1"/>
    <property type="match status" value="1"/>
</dbReference>
<reference evidence="2" key="1">
    <citation type="submission" date="2024-06" db="EMBL/GenBank/DDBJ databases">
        <title>Streptomyces sp. strain HUAS MG91 genome sequences.</title>
        <authorList>
            <person name="Mo P."/>
        </authorList>
    </citation>
    <scope>NUCLEOTIDE SEQUENCE</scope>
    <source>
        <strain evidence="2">HUAS MG91</strain>
    </source>
</reference>
<evidence type="ECO:0000259" key="1">
    <source>
        <dbReference type="Pfam" id="PF00561"/>
    </source>
</evidence>
<accession>A0AAU8J2T5</accession>
<dbReference type="InterPro" id="IPR000073">
    <property type="entry name" value="AB_hydrolase_1"/>
</dbReference>
<proteinExistence type="predicted"/>
<name>A0AAU8J2T5_9ACTN</name>